<dbReference type="Proteomes" id="UP000648182">
    <property type="component" value="Unassembled WGS sequence"/>
</dbReference>
<gene>
    <name evidence="2" type="ORF">H9631_10205</name>
</gene>
<evidence type="ECO:0000256" key="1">
    <source>
        <dbReference type="SAM" id="Phobius"/>
    </source>
</evidence>
<accession>A0ABR8VL21</accession>
<dbReference type="RefSeq" id="WP_191812432.1">
    <property type="nucleotide sequence ID" value="NZ_JACSPV010000014.1"/>
</dbReference>
<dbReference type="EMBL" id="JACSPV010000014">
    <property type="protein sequence ID" value="MBD8005457.1"/>
    <property type="molecule type" value="Genomic_DNA"/>
</dbReference>
<keyword evidence="1" id="KW-0812">Transmembrane</keyword>
<keyword evidence="1" id="KW-1133">Transmembrane helix</keyword>
<sequence length="69" mass="7879">MGLKKLTIPQRLLIIVALFIIVESFLISSKIYFNSMEIRALSEGCLDLEGKIAVEKTFFNLDYSFSCEK</sequence>
<comment type="caution">
    <text evidence="2">The sequence shown here is derived from an EMBL/GenBank/DDBJ whole genome shotgun (WGS) entry which is preliminary data.</text>
</comment>
<organism evidence="2 3">
    <name type="scientific">Bacillus norwichensis</name>
    <dbReference type="NCBI Taxonomy" id="2762217"/>
    <lineage>
        <taxon>Bacteria</taxon>
        <taxon>Bacillati</taxon>
        <taxon>Bacillota</taxon>
        <taxon>Bacilli</taxon>
        <taxon>Bacillales</taxon>
        <taxon>Bacillaceae</taxon>
        <taxon>Bacillus</taxon>
    </lineage>
</organism>
<evidence type="ECO:0000313" key="2">
    <source>
        <dbReference type="EMBL" id="MBD8005457.1"/>
    </source>
</evidence>
<proteinExistence type="predicted"/>
<keyword evidence="1" id="KW-0472">Membrane</keyword>
<evidence type="ECO:0000313" key="3">
    <source>
        <dbReference type="Proteomes" id="UP000648182"/>
    </source>
</evidence>
<protein>
    <submittedName>
        <fullName evidence="2">Uncharacterized protein</fullName>
    </submittedName>
</protein>
<feature type="transmembrane region" description="Helical" evidence="1">
    <location>
        <begin position="12"/>
        <end position="33"/>
    </location>
</feature>
<keyword evidence="3" id="KW-1185">Reference proteome</keyword>
<name>A0ABR8VL21_9BACI</name>
<reference evidence="2 3" key="1">
    <citation type="submission" date="2020-08" db="EMBL/GenBank/DDBJ databases">
        <title>A Genomic Blueprint of the Chicken Gut Microbiome.</title>
        <authorList>
            <person name="Gilroy R."/>
            <person name="Ravi A."/>
            <person name="Getino M."/>
            <person name="Pursley I."/>
            <person name="Horton D.L."/>
            <person name="Alikhan N.-F."/>
            <person name="Baker D."/>
            <person name="Gharbi K."/>
            <person name="Hall N."/>
            <person name="Watson M."/>
            <person name="Adriaenssens E.M."/>
            <person name="Foster-Nyarko E."/>
            <person name="Jarju S."/>
            <person name="Secka A."/>
            <person name="Antonio M."/>
            <person name="Oren A."/>
            <person name="Chaudhuri R."/>
            <person name="La Ragione R.M."/>
            <person name="Hildebrand F."/>
            <person name="Pallen M.J."/>
        </authorList>
    </citation>
    <scope>NUCLEOTIDE SEQUENCE [LARGE SCALE GENOMIC DNA]</scope>
    <source>
        <strain evidence="2 3">Sa1BUA2</strain>
    </source>
</reference>